<protein>
    <submittedName>
        <fullName evidence="1">Uncharacterized protein</fullName>
    </submittedName>
</protein>
<gene>
    <name evidence="1" type="ORF">LCGC14_0414710</name>
</gene>
<proteinExistence type="predicted"/>
<dbReference type="EMBL" id="LAZR01000370">
    <property type="protein sequence ID" value="KKN72076.1"/>
    <property type="molecule type" value="Genomic_DNA"/>
</dbReference>
<organism evidence="1">
    <name type="scientific">marine sediment metagenome</name>
    <dbReference type="NCBI Taxonomy" id="412755"/>
    <lineage>
        <taxon>unclassified sequences</taxon>
        <taxon>metagenomes</taxon>
        <taxon>ecological metagenomes</taxon>
    </lineage>
</organism>
<evidence type="ECO:0000313" key="1">
    <source>
        <dbReference type="EMBL" id="KKN72076.1"/>
    </source>
</evidence>
<dbReference type="AlphaFoldDB" id="A0A0F9VES0"/>
<comment type="caution">
    <text evidence="1">The sequence shown here is derived from an EMBL/GenBank/DDBJ whole genome shotgun (WGS) entry which is preliminary data.</text>
</comment>
<name>A0A0F9VES0_9ZZZZ</name>
<accession>A0A0F9VES0</accession>
<sequence>MDFSIILQSPEVRQIVQENLLERAFHDALFPNLMFRAEAVPEGWPTHSGDTQIFSAPGLITPKQRPLTPGVDPAVSSYNVEQWEAQLQQYGDTIDTHMPTSMQAIIDLFFRNAHQLGLSGGQALNRIVRNRMYNAALSGWTVADGAQSGTSLRVKRLNGFTRARRPTVSGAATVRFETVSAANPLPITVFDDGAAAGFNVIGFLADTPGDQVGPGVLTLDAGTTSVLDRAYVFSFDRSNIVRIGGGNKVDDVGASDTLTLAGLRAAVTPFWQNNVPAHADGRFHAHADPVSISQVYDDPEFQRLNTSLPDYVMYREFALGEILGSIIFRNTEAPIVETVDPKDGVTFSLDDPFAGELFNDGTTSGVRIHRVLVTAQGGVYEYFSDLNQLITEAGLTGKVADPRIVNNGIEIDSERIQLVIRAPLNRLLDTVATSWKFIGDWPVRTDAATGDNARFKRFITIEHGE</sequence>
<reference evidence="1" key="1">
    <citation type="journal article" date="2015" name="Nature">
        <title>Complex archaea that bridge the gap between prokaryotes and eukaryotes.</title>
        <authorList>
            <person name="Spang A."/>
            <person name="Saw J.H."/>
            <person name="Jorgensen S.L."/>
            <person name="Zaremba-Niedzwiedzka K."/>
            <person name="Martijn J."/>
            <person name="Lind A.E."/>
            <person name="van Eijk R."/>
            <person name="Schleper C."/>
            <person name="Guy L."/>
            <person name="Ettema T.J."/>
        </authorList>
    </citation>
    <scope>NUCLEOTIDE SEQUENCE</scope>
</reference>